<feature type="compositionally biased region" description="Gly residues" evidence="1">
    <location>
        <begin position="124"/>
        <end position="164"/>
    </location>
</feature>
<keyword evidence="4" id="KW-1185">Reference proteome</keyword>
<dbReference type="Proteomes" id="UP000094020">
    <property type="component" value="Chromosome 6"/>
</dbReference>
<reference evidence="3" key="2">
    <citation type="submission" date="2013-07" db="EMBL/GenBank/DDBJ databases">
        <authorList>
            <consortium name="The Broad Institute Genome Sequencing Platform"/>
            <person name="Cuomo C."/>
            <person name="Litvintseva A."/>
            <person name="Chen Y."/>
            <person name="Heitman J."/>
            <person name="Sun S."/>
            <person name="Springer D."/>
            <person name="Dromer F."/>
            <person name="Young S.K."/>
            <person name="Zeng Q."/>
            <person name="Gargeya S."/>
            <person name="Fitzgerald M."/>
            <person name="Abouelleil A."/>
            <person name="Alvarado L."/>
            <person name="Berlin A.M."/>
            <person name="Chapman S.B."/>
            <person name="Dewar J."/>
            <person name="Goldberg J."/>
            <person name="Griggs A."/>
            <person name="Gujja S."/>
            <person name="Hansen M."/>
            <person name="Howarth C."/>
            <person name="Imamovic A."/>
            <person name="Larimer J."/>
            <person name="McCowan C."/>
            <person name="Murphy C."/>
            <person name="Pearson M."/>
            <person name="Priest M."/>
            <person name="Roberts A."/>
            <person name="Saif S."/>
            <person name="Shea T."/>
            <person name="Sykes S."/>
            <person name="Wortman J."/>
            <person name="Nusbaum C."/>
            <person name="Birren B."/>
        </authorList>
    </citation>
    <scope>NUCLEOTIDE SEQUENCE</scope>
    <source>
        <strain evidence="3">CBS 10737</strain>
    </source>
</reference>
<gene>
    <name evidence="2" type="ORF">I206_02266</name>
    <name evidence="3" type="ORF">I206_104728</name>
</gene>
<dbReference type="RefSeq" id="XP_019012771.1">
    <property type="nucleotide sequence ID" value="XM_019154031.1"/>
</dbReference>
<protein>
    <submittedName>
        <fullName evidence="2">Uncharacterized protein</fullName>
    </submittedName>
</protein>
<proteinExistence type="predicted"/>
<evidence type="ECO:0000313" key="4">
    <source>
        <dbReference type="Proteomes" id="UP000094020"/>
    </source>
</evidence>
<sequence length="164" mass="15247">MQDQTLRLRGGGCFGWLGRRRRNKVTQKPIPPSPSLRSTTSLAPDLTTKPAYVNSATTKRDVTDSSTGTYNGNPAMIPIIIGPPDVGNAGHHGAHGHGSDIGAGATSSSGLGGHGGHHSAGASACGGGSSGGGGGTSGCGGGSSGGGGGGGGCGGGGGGGGGGD</sequence>
<dbReference type="OrthoDB" id="10643349at2759"/>
<reference evidence="2" key="1">
    <citation type="submission" date="2013-07" db="EMBL/GenBank/DDBJ databases">
        <title>The Genome Sequence of Cryptococcus pinus CBS10737.</title>
        <authorList>
            <consortium name="The Broad Institute Genome Sequencing Platform"/>
            <person name="Cuomo C."/>
            <person name="Litvintseva A."/>
            <person name="Chen Y."/>
            <person name="Heitman J."/>
            <person name="Sun S."/>
            <person name="Springer D."/>
            <person name="Dromer F."/>
            <person name="Young S.K."/>
            <person name="Zeng Q."/>
            <person name="Gargeya S."/>
            <person name="Fitzgerald M."/>
            <person name="Abouelleil A."/>
            <person name="Alvarado L."/>
            <person name="Berlin A.M."/>
            <person name="Chapman S.B."/>
            <person name="Dewar J."/>
            <person name="Goldberg J."/>
            <person name="Griggs A."/>
            <person name="Gujja S."/>
            <person name="Hansen M."/>
            <person name="Howarth C."/>
            <person name="Imamovic A."/>
            <person name="Larimer J."/>
            <person name="McCowan C."/>
            <person name="Murphy C."/>
            <person name="Pearson M."/>
            <person name="Priest M."/>
            <person name="Roberts A."/>
            <person name="Saif S."/>
            <person name="Shea T."/>
            <person name="Sykes S."/>
            <person name="Wortman J."/>
            <person name="Nusbaum C."/>
            <person name="Birren B."/>
        </authorList>
    </citation>
    <scope>NUCLEOTIDE SEQUENCE [LARGE SCALE GENOMIC DNA]</scope>
    <source>
        <strain evidence="2">CBS 10737</strain>
    </source>
</reference>
<feature type="compositionally biased region" description="Low complexity" evidence="1">
    <location>
        <begin position="100"/>
        <end position="109"/>
    </location>
</feature>
<dbReference type="AlphaFoldDB" id="A0A1B9I7K9"/>
<feature type="region of interest" description="Disordered" evidence="1">
    <location>
        <begin position="20"/>
        <end position="164"/>
    </location>
</feature>
<organism evidence="2">
    <name type="scientific">Kwoniella pini CBS 10737</name>
    <dbReference type="NCBI Taxonomy" id="1296096"/>
    <lineage>
        <taxon>Eukaryota</taxon>
        <taxon>Fungi</taxon>
        <taxon>Dikarya</taxon>
        <taxon>Basidiomycota</taxon>
        <taxon>Agaricomycotina</taxon>
        <taxon>Tremellomycetes</taxon>
        <taxon>Tremellales</taxon>
        <taxon>Cryptococcaceae</taxon>
        <taxon>Kwoniella</taxon>
    </lineage>
</organism>
<evidence type="ECO:0000313" key="3">
    <source>
        <dbReference type="EMBL" id="WWC70777.1"/>
    </source>
</evidence>
<dbReference type="GeneID" id="30170635"/>
<dbReference type="EMBL" id="KV700115">
    <property type="protein sequence ID" value="OCF51552.1"/>
    <property type="molecule type" value="Genomic_DNA"/>
</dbReference>
<evidence type="ECO:0000256" key="1">
    <source>
        <dbReference type="SAM" id="MobiDB-lite"/>
    </source>
</evidence>
<reference evidence="2" key="3">
    <citation type="submission" date="2016-07" db="EMBL/GenBank/DDBJ databases">
        <title>Evolution of pathogenesis and genome organization in the Tremellales.</title>
        <authorList>
            <person name="Cuomo C."/>
            <person name="Litvintseva A."/>
            <person name="Heitman J."/>
            <person name="Chen Y."/>
            <person name="Sun S."/>
            <person name="Springer D."/>
            <person name="Dromer F."/>
            <person name="Young S."/>
            <person name="Zeng Q."/>
            <person name="Chapman S."/>
            <person name="Gujja S."/>
            <person name="Saif S."/>
            <person name="Birren B."/>
        </authorList>
    </citation>
    <scope>NUCLEOTIDE SEQUENCE</scope>
    <source>
        <strain evidence="2">CBS 10737</strain>
    </source>
</reference>
<accession>A0A1B9I7K9</accession>
<dbReference type="KEGG" id="kpin:30170635"/>
<name>A0A1B9I7K9_9TREE</name>
<evidence type="ECO:0000313" key="2">
    <source>
        <dbReference type="EMBL" id="OCF51552.1"/>
    </source>
</evidence>
<dbReference type="EMBL" id="CP144524">
    <property type="protein sequence ID" value="WWC70777.1"/>
    <property type="molecule type" value="Genomic_DNA"/>
</dbReference>
<reference evidence="3" key="4">
    <citation type="submission" date="2024-02" db="EMBL/GenBank/DDBJ databases">
        <title>Comparative genomics of Cryptococcus and Kwoniella reveals pathogenesis evolution and contrasting modes of karyotype evolution via chromosome fusion or intercentromeric recombination.</title>
        <authorList>
            <person name="Coelho M.A."/>
            <person name="David-Palma M."/>
            <person name="Shea T."/>
            <person name="Bowers K."/>
            <person name="McGinley-Smith S."/>
            <person name="Mohammad A.W."/>
            <person name="Gnirke A."/>
            <person name="Yurkov A.M."/>
            <person name="Nowrousian M."/>
            <person name="Sun S."/>
            <person name="Cuomo C.A."/>
            <person name="Heitman J."/>
        </authorList>
    </citation>
    <scope>NUCLEOTIDE SEQUENCE</scope>
    <source>
        <strain evidence="3">CBS 10737</strain>
    </source>
</reference>